<evidence type="ECO:0000259" key="2">
    <source>
        <dbReference type="Pfam" id="PF13556"/>
    </source>
</evidence>
<dbReference type="EMBL" id="BMNI01000003">
    <property type="protein sequence ID" value="GGO88507.1"/>
    <property type="molecule type" value="Genomic_DNA"/>
</dbReference>
<sequence length="493" mass="51634">MATLAQLLDDAALGLVPVVDLHRDQTVRWVATSELVDPSPFLEGGEVLLTTGLETAGWVQEWDDYVRRLAAVGLVAIGLSRVIVYDAAPPALVDACREHGIALFEVPHETRFVAVSRALAAHLQQEEDAATRSALEAQRALTQAALQDDPGAVVEELAGAGGMAAIVGARGGLVLGPYGVRPELLDLALVDDAVARMRPQGLRAAASLSSPGGTLLVQPIGVKGRPSQYLVAGFAGKVTETERSTVATAVALLGLAEQRRRASREADRRLRTRAVELLAAGDLRTAAVLLGAGSGPRPRLPRVAVALRCRGTAPRLEDGLELLEAVPLLAGLASVDGTTELVGIARASEAASLAERLATAGLRVGIGEAGSPEALATSHVTAGQALALTSSSVPVVAWSERVRGGVVSLLDGGRAEAFAASWLAPLGEDEVLLETLDAFLRHHGSLLKVADELGIHRNTVRHRVERIEALLRRSLADPQVRVDAWVALRSRAG</sequence>
<dbReference type="InterPro" id="IPR025736">
    <property type="entry name" value="PucR_C-HTH_dom"/>
</dbReference>
<accession>A0ABQ2N8I9</accession>
<proteinExistence type="predicted"/>
<evidence type="ECO:0000259" key="1">
    <source>
        <dbReference type="Pfam" id="PF07905"/>
    </source>
</evidence>
<dbReference type="Pfam" id="PF07905">
    <property type="entry name" value="PucR"/>
    <property type="match status" value="1"/>
</dbReference>
<dbReference type="Proteomes" id="UP000655410">
    <property type="component" value="Unassembled WGS sequence"/>
</dbReference>
<dbReference type="RefSeq" id="WP_188783454.1">
    <property type="nucleotide sequence ID" value="NZ_BMNI01000003.1"/>
</dbReference>
<organism evidence="3 4">
    <name type="scientific">Nocardioides phosphati</name>
    <dbReference type="NCBI Taxonomy" id="1867775"/>
    <lineage>
        <taxon>Bacteria</taxon>
        <taxon>Bacillati</taxon>
        <taxon>Actinomycetota</taxon>
        <taxon>Actinomycetes</taxon>
        <taxon>Propionibacteriales</taxon>
        <taxon>Nocardioidaceae</taxon>
        <taxon>Nocardioides</taxon>
    </lineage>
</organism>
<dbReference type="Gene3D" id="1.10.10.2840">
    <property type="entry name" value="PucR C-terminal helix-turn-helix domain"/>
    <property type="match status" value="1"/>
</dbReference>
<dbReference type="InterPro" id="IPR012914">
    <property type="entry name" value="PucR_dom"/>
</dbReference>
<dbReference type="InterPro" id="IPR051448">
    <property type="entry name" value="CdaR-like_regulators"/>
</dbReference>
<feature type="domain" description="PucR C-terminal helix-turn-helix" evidence="2">
    <location>
        <begin position="432"/>
        <end position="489"/>
    </location>
</feature>
<feature type="domain" description="Purine catabolism PurC-like" evidence="1">
    <location>
        <begin position="22"/>
        <end position="122"/>
    </location>
</feature>
<evidence type="ECO:0000313" key="3">
    <source>
        <dbReference type="EMBL" id="GGO88507.1"/>
    </source>
</evidence>
<comment type="caution">
    <text evidence="3">The sequence shown here is derived from an EMBL/GenBank/DDBJ whole genome shotgun (WGS) entry which is preliminary data.</text>
</comment>
<dbReference type="PANTHER" id="PTHR33744:SF1">
    <property type="entry name" value="DNA-BINDING TRANSCRIPTIONAL ACTIVATOR ADER"/>
    <property type="match status" value="1"/>
</dbReference>
<name>A0ABQ2N8I9_9ACTN</name>
<evidence type="ECO:0000313" key="4">
    <source>
        <dbReference type="Proteomes" id="UP000655410"/>
    </source>
</evidence>
<reference evidence="4" key="1">
    <citation type="journal article" date="2019" name="Int. J. Syst. Evol. Microbiol.">
        <title>The Global Catalogue of Microorganisms (GCM) 10K type strain sequencing project: providing services to taxonomists for standard genome sequencing and annotation.</title>
        <authorList>
            <consortium name="The Broad Institute Genomics Platform"/>
            <consortium name="The Broad Institute Genome Sequencing Center for Infectious Disease"/>
            <person name="Wu L."/>
            <person name="Ma J."/>
        </authorList>
    </citation>
    <scope>NUCLEOTIDE SEQUENCE [LARGE SCALE GENOMIC DNA]</scope>
    <source>
        <strain evidence="4">CGMCC 4.7371</strain>
    </source>
</reference>
<dbReference type="InterPro" id="IPR042070">
    <property type="entry name" value="PucR_C-HTH_sf"/>
</dbReference>
<dbReference type="PANTHER" id="PTHR33744">
    <property type="entry name" value="CARBOHYDRATE DIACID REGULATOR"/>
    <property type="match status" value="1"/>
</dbReference>
<gene>
    <name evidence="3" type="ORF">GCM10011584_15660</name>
</gene>
<dbReference type="Pfam" id="PF13556">
    <property type="entry name" value="HTH_30"/>
    <property type="match status" value="1"/>
</dbReference>
<keyword evidence="4" id="KW-1185">Reference proteome</keyword>
<protein>
    <submittedName>
        <fullName evidence="3">Fis family transcriptional regulator</fullName>
    </submittedName>
</protein>